<accession>A0A1A8XZH1</accession>
<dbReference type="InterPro" id="IPR036737">
    <property type="entry name" value="OmpA-like_sf"/>
</dbReference>
<dbReference type="Proteomes" id="UP000199169">
    <property type="component" value="Unassembled WGS sequence"/>
</dbReference>
<protein>
    <submittedName>
        <fullName evidence="4">Putative Outer membrane protein/peptidoglycan-associated (Lipo)protein</fullName>
    </submittedName>
</protein>
<feature type="chain" id="PRO_5008381889" evidence="2">
    <location>
        <begin position="28"/>
        <end position="396"/>
    </location>
</feature>
<dbReference type="GO" id="GO:0016020">
    <property type="term" value="C:membrane"/>
    <property type="evidence" value="ECO:0007669"/>
    <property type="project" value="UniProtKB-UniRule"/>
</dbReference>
<keyword evidence="5" id="KW-1185">Reference proteome</keyword>
<feature type="signal peptide" evidence="2">
    <location>
        <begin position="1"/>
        <end position="27"/>
    </location>
</feature>
<name>A0A1A8XZH1_9PROT</name>
<dbReference type="Gene3D" id="3.30.1330.60">
    <property type="entry name" value="OmpA-like domain"/>
    <property type="match status" value="1"/>
</dbReference>
<evidence type="ECO:0000256" key="2">
    <source>
        <dbReference type="SAM" id="SignalP"/>
    </source>
</evidence>
<dbReference type="PROSITE" id="PS51257">
    <property type="entry name" value="PROKAR_LIPOPROTEIN"/>
    <property type="match status" value="1"/>
</dbReference>
<feature type="domain" description="OmpA-like" evidence="3">
    <location>
        <begin position="269"/>
        <end position="393"/>
    </location>
</feature>
<dbReference type="SUPFAM" id="SSF103088">
    <property type="entry name" value="OmpA-like"/>
    <property type="match status" value="1"/>
</dbReference>
<reference evidence="4 5" key="1">
    <citation type="submission" date="2016-06" db="EMBL/GenBank/DDBJ databases">
        <authorList>
            <person name="Kjaerup R.B."/>
            <person name="Dalgaard T.S."/>
            <person name="Juul-Madsen H.R."/>
        </authorList>
    </citation>
    <scope>NUCLEOTIDE SEQUENCE [LARGE SCALE GENOMIC DNA]</scope>
    <source>
        <strain evidence="4">3</strain>
    </source>
</reference>
<dbReference type="Pfam" id="PF00691">
    <property type="entry name" value="OmpA"/>
    <property type="match status" value="1"/>
</dbReference>
<keyword evidence="2" id="KW-0732">Signal</keyword>
<evidence type="ECO:0000313" key="4">
    <source>
        <dbReference type="EMBL" id="SBT10116.1"/>
    </source>
</evidence>
<proteinExistence type="predicted"/>
<dbReference type="STRING" id="1860102.ACCAA_890002"/>
<dbReference type="InterPro" id="IPR006665">
    <property type="entry name" value="OmpA-like"/>
</dbReference>
<dbReference type="EMBL" id="FLQX01000170">
    <property type="protein sequence ID" value="SBT10116.1"/>
    <property type="molecule type" value="Genomic_DNA"/>
</dbReference>
<gene>
    <name evidence="4" type="ORF">ACCAA_890002</name>
</gene>
<dbReference type="AlphaFoldDB" id="A0A1A8XZH1"/>
<dbReference type="PROSITE" id="PS51123">
    <property type="entry name" value="OMPA_2"/>
    <property type="match status" value="1"/>
</dbReference>
<keyword evidence="1" id="KW-0472">Membrane</keyword>
<sequence>MRLMHLSTRLFAIIVLLGGCANAPAPAPVAKTPLPLDVAVRNLTVDLFGQFRSLQPLTSRMSKQSFVVDPFIDANTAEVNETSRAIEQLLLKEVRDGFPDFAIESITPTSLAVAQYVVNGTLRLDRGSGNKYYRLLSSVVDLKSGIVIANAEVWLAKEKLNYEPIASYRDSPMYLKDKRDEGYVATSQSRAGDVADRRYMDSLLTSAELSEADKNFDGGDLKRALTLYQNAESRADGKTMKTYSALYQSYRKLGHARESEDAFAKLVDVGLQTKNLSTRFLFSVNSTDFVNDPSLRTQYSLWLRQIAKRVASAGVCLNIVGHSSRSGGERYNDQLSLQRALAVQKTMYKDFPQAPQKTRAFGRGFKENVIGSGSDDAQDAIDRRAEFQVVDCASLT</sequence>
<evidence type="ECO:0000256" key="1">
    <source>
        <dbReference type="PROSITE-ProRule" id="PRU00473"/>
    </source>
</evidence>
<evidence type="ECO:0000313" key="5">
    <source>
        <dbReference type="Proteomes" id="UP000199169"/>
    </source>
</evidence>
<organism evidence="4 5">
    <name type="scientific">Candidatus Accumulibacter aalborgensis</name>
    <dbReference type="NCBI Taxonomy" id="1860102"/>
    <lineage>
        <taxon>Bacteria</taxon>
        <taxon>Pseudomonadati</taxon>
        <taxon>Pseudomonadota</taxon>
        <taxon>Betaproteobacteria</taxon>
        <taxon>Candidatus Accumulibacter</taxon>
    </lineage>
</organism>
<evidence type="ECO:0000259" key="3">
    <source>
        <dbReference type="PROSITE" id="PS51123"/>
    </source>
</evidence>